<dbReference type="CDD" id="cd05374">
    <property type="entry name" value="17beta-HSD-like_SDR_c"/>
    <property type="match status" value="1"/>
</dbReference>
<evidence type="ECO:0000313" key="4">
    <source>
        <dbReference type="EMBL" id="GJJ15850.1"/>
    </source>
</evidence>
<sequence length="279" mass="30695">MSTPRVALVTGCTTGSIGFSFCKGLLKRGYIVYATSRSVSTIEGLDHPNARKLELDVTNDEHVSNVVQTIISENGQIDLLINNAGVLSPGPIIDHTMEEIIQVYNLNIFSQLRLAKAVVPHMAKRRSGTIINMGSVVGEFPTPWMGIYDSSKAAVRIMTEVLSLECRPFNIHVALVVPASIKSTMLPRFDDYQLPATSLYHGFAHNVRQRLDMANDPKVMMDPDVFTEKVLTQTLKASPVSYILAGGNSLSFRIMAYLPRAFVLNTASFLTGPRIRVDP</sequence>
<dbReference type="PANTHER" id="PTHR44169">
    <property type="entry name" value="NADPH-DEPENDENT 1-ACYLDIHYDROXYACETONE PHOSPHATE REDUCTASE"/>
    <property type="match status" value="1"/>
</dbReference>
<accession>A0AAV5AVG4</accession>
<evidence type="ECO:0000313" key="5">
    <source>
        <dbReference type="Proteomes" id="UP001050691"/>
    </source>
</evidence>
<dbReference type="Pfam" id="PF00106">
    <property type="entry name" value="adh_short"/>
    <property type="match status" value="1"/>
</dbReference>
<reference evidence="4" key="1">
    <citation type="submission" date="2021-10" db="EMBL/GenBank/DDBJ databases">
        <title>De novo Genome Assembly of Clathrus columnatus (Basidiomycota, Fungi) Using Illumina and Nanopore Sequence Data.</title>
        <authorList>
            <person name="Ogiso-Tanaka E."/>
            <person name="Itagaki H."/>
            <person name="Hosoya T."/>
            <person name="Hosaka K."/>
        </authorList>
    </citation>
    <scope>NUCLEOTIDE SEQUENCE</scope>
    <source>
        <strain evidence="4">MO-923</strain>
    </source>
</reference>
<dbReference type="EMBL" id="BPWL01000011">
    <property type="protein sequence ID" value="GJJ15850.1"/>
    <property type="molecule type" value="Genomic_DNA"/>
</dbReference>
<name>A0AAV5AVG4_9AGAM</name>
<dbReference type="AlphaFoldDB" id="A0AAV5AVG4"/>
<proteinExistence type="inferred from homology"/>
<dbReference type="PANTHER" id="PTHR44169:SF6">
    <property type="entry name" value="NADPH-DEPENDENT 1-ACYLDIHYDROXYACETONE PHOSPHATE REDUCTASE"/>
    <property type="match status" value="1"/>
</dbReference>
<keyword evidence="2" id="KW-0560">Oxidoreductase</keyword>
<evidence type="ECO:0008006" key="6">
    <source>
        <dbReference type="Google" id="ProtNLM"/>
    </source>
</evidence>
<protein>
    <recommendedName>
        <fullName evidence="6">NAD(P)-binding protein</fullName>
    </recommendedName>
</protein>
<dbReference type="GO" id="GO:0005783">
    <property type="term" value="C:endoplasmic reticulum"/>
    <property type="evidence" value="ECO:0007669"/>
    <property type="project" value="TreeGrafter"/>
</dbReference>
<comment type="similarity">
    <text evidence="1 3">Belongs to the short-chain dehydrogenases/reductases (SDR) family.</text>
</comment>
<evidence type="ECO:0000256" key="2">
    <source>
        <dbReference type="ARBA" id="ARBA00023002"/>
    </source>
</evidence>
<evidence type="ECO:0000256" key="3">
    <source>
        <dbReference type="RuleBase" id="RU000363"/>
    </source>
</evidence>
<dbReference type="InterPro" id="IPR002347">
    <property type="entry name" value="SDR_fam"/>
</dbReference>
<dbReference type="GO" id="GO:0016491">
    <property type="term" value="F:oxidoreductase activity"/>
    <property type="evidence" value="ECO:0007669"/>
    <property type="project" value="UniProtKB-KW"/>
</dbReference>
<gene>
    <name evidence="4" type="ORF">Clacol_010128</name>
</gene>
<evidence type="ECO:0000256" key="1">
    <source>
        <dbReference type="ARBA" id="ARBA00006484"/>
    </source>
</evidence>
<dbReference type="Gene3D" id="3.40.50.720">
    <property type="entry name" value="NAD(P)-binding Rossmann-like Domain"/>
    <property type="match status" value="1"/>
</dbReference>
<dbReference type="Proteomes" id="UP001050691">
    <property type="component" value="Unassembled WGS sequence"/>
</dbReference>
<organism evidence="4 5">
    <name type="scientific">Clathrus columnatus</name>
    <dbReference type="NCBI Taxonomy" id="1419009"/>
    <lineage>
        <taxon>Eukaryota</taxon>
        <taxon>Fungi</taxon>
        <taxon>Dikarya</taxon>
        <taxon>Basidiomycota</taxon>
        <taxon>Agaricomycotina</taxon>
        <taxon>Agaricomycetes</taxon>
        <taxon>Phallomycetidae</taxon>
        <taxon>Phallales</taxon>
        <taxon>Clathraceae</taxon>
        <taxon>Clathrus</taxon>
    </lineage>
</organism>
<dbReference type="InterPro" id="IPR036291">
    <property type="entry name" value="NAD(P)-bd_dom_sf"/>
</dbReference>
<dbReference type="PRINTS" id="PR00081">
    <property type="entry name" value="GDHRDH"/>
</dbReference>
<comment type="caution">
    <text evidence="4">The sequence shown here is derived from an EMBL/GenBank/DDBJ whole genome shotgun (WGS) entry which is preliminary data.</text>
</comment>
<dbReference type="SUPFAM" id="SSF51735">
    <property type="entry name" value="NAD(P)-binding Rossmann-fold domains"/>
    <property type="match status" value="1"/>
</dbReference>
<dbReference type="PRINTS" id="PR00080">
    <property type="entry name" value="SDRFAMILY"/>
</dbReference>
<keyword evidence="5" id="KW-1185">Reference proteome</keyword>